<dbReference type="OrthoDB" id="9809635at2"/>
<evidence type="ECO:0000259" key="3">
    <source>
        <dbReference type="Pfam" id="PF00144"/>
    </source>
</evidence>
<proteinExistence type="predicted"/>
<evidence type="ECO:0000256" key="1">
    <source>
        <dbReference type="ARBA" id="ARBA00022801"/>
    </source>
</evidence>
<sequence>MSHRPLRHGTPAEAGLDARRVARLVPAAEAFLDGDDGGAGAGGAYPGCVLLAARHGVIVEHAARGWALSHGERDGRPFALPAHKRVPMAPDTVFDVASLTKVFTALVALRLAERGVLDLDAPVSAHLPGFSELSPRTLLTHTGGLPAEIDLGPHPDRAARLAAVGAAPPGPPGYRYSDLGPIAVGAAAEAAAGRPLDALVAELVTEPLGLADTGYLPPRERLPRIAATEYQPWTGRGMVRGAVHDENAHHLGGVAGHAGLFSTARDLAVLAQTLLNGGEFGGTRLLAPASVRDMLTDHNAGRGLGPGAARGLGWQLDQPDWMGELASPTAFGHTGFTGTGLVADPATGVLLVLLTNRVHPTRAHGTGHAWRRAPARELARAVR</sequence>
<dbReference type="EMBL" id="RBDX01000007">
    <property type="protein sequence ID" value="RKN09797.1"/>
    <property type="molecule type" value="Genomic_DNA"/>
</dbReference>
<evidence type="ECO:0000313" key="5">
    <source>
        <dbReference type="EMBL" id="RKN23434.1"/>
    </source>
</evidence>
<dbReference type="Proteomes" id="UP000275024">
    <property type="component" value="Unassembled WGS sequence"/>
</dbReference>
<name>A0A3A9WUJ5_9ACTN</name>
<dbReference type="PANTHER" id="PTHR43283">
    <property type="entry name" value="BETA-LACTAMASE-RELATED"/>
    <property type="match status" value="1"/>
</dbReference>
<evidence type="ECO:0000313" key="7">
    <source>
        <dbReference type="Proteomes" id="UP000275024"/>
    </source>
</evidence>
<dbReference type="Gene3D" id="3.40.710.10">
    <property type="entry name" value="DD-peptidase/beta-lactamase superfamily"/>
    <property type="match status" value="1"/>
</dbReference>
<dbReference type="PANTHER" id="PTHR43283:SF11">
    <property type="entry name" value="BETA-LACTAMASE-RELATED DOMAIN-CONTAINING PROTEIN"/>
    <property type="match status" value="1"/>
</dbReference>
<dbReference type="EMBL" id="RBDY01000007">
    <property type="protein sequence ID" value="RKN23434.1"/>
    <property type="molecule type" value="Genomic_DNA"/>
</dbReference>
<evidence type="ECO:0000313" key="4">
    <source>
        <dbReference type="EMBL" id="RKN09797.1"/>
    </source>
</evidence>
<keyword evidence="6" id="KW-1185">Reference proteome</keyword>
<feature type="domain" description="Beta-lactamase-related" evidence="3">
    <location>
        <begin position="42"/>
        <end position="364"/>
    </location>
</feature>
<evidence type="ECO:0000313" key="6">
    <source>
        <dbReference type="Proteomes" id="UP000268652"/>
    </source>
</evidence>
<protein>
    <submittedName>
        <fullName evidence="4">Serine hydrolase</fullName>
    </submittedName>
</protein>
<dbReference type="AlphaFoldDB" id="A0A3A9WUJ5"/>
<reference evidence="6 7" key="1">
    <citation type="submission" date="2018-09" db="EMBL/GenBank/DDBJ databases">
        <title>Streptomyces sp. nov. DS1-2, an endophytic actinomycete isolated from roots of Dendrobium scabrilingue.</title>
        <authorList>
            <person name="Kuncharoen N."/>
            <person name="Kudo T."/>
            <person name="Ohkuma M."/>
            <person name="Yuki M."/>
            <person name="Tanasupawat S."/>
        </authorList>
    </citation>
    <scope>NUCLEOTIDE SEQUENCE [LARGE SCALE GENOMIC DNA]</scope>
    <source>
        <strain evidence="4 7">AZ1-7</strain>
        <strain evidence="5 6">DS1-2</strain>
    </source>
</reference>
<dbReference type="Proteomes" id="UP000268652">
    <property type="component" value="Unassembled WGS sequence"/>
</dbReference>
<dbReference type="RefSeq" id="WP_120697114.1">
    <property type="nucleotide sequence ID" value="NZ_RBDX01000007.1"/>
</dbReference>
<dbReference type="InterPro" id="IPR001466">
    <property type="entry name" value="Beta-lactam-related"/>
</dbReference>
<feature type="region of interest" description="Disordered" evidence="2">
    <location>
        <begin position="363"/>
        <end position="383"/>
    </location>
</feature>
<dbReference type="InterPro" id="IPR050789">
    <property type="entry name" value="Diverse_Enzym_Activities"/>
</dbReference>
<organism evidence="4 7">
    <name type="scientific">Streptomyces radicis</name>
    <dbReference type="NCBI Taxonomy" id="1750517"/>
    <lineage>
        <taxon>Bacteria</taxon>
        <taxon>Bacillati</taxon>
        <taxon>Actinomycetota</taxon>
        <taxon>Actinomycetes</taxon>
        <taxon>Kitasatosporales</taxon>
        <taxon>Streptomycetaceae</taxon>
        <taxon>Streptomyces</taxon>
    </lineage>
</organism>
<dbReference type="SUPFAM" id="SSF56601">
    <property type="entry name" value="beta-lactamase/transpeptidase-like"/>
    <property type="match status" value="1"/>
</dbReference>
<dbReference type="Pfam" id="PF00144">
    <property type="entry name" value="Beta-lactamase"/>
    <property type="match status" value="1"/>
</dbReference>
<dbReference type="InterPro" id="IPR012338">
    <property type="entry name" value="Beta-lactam/transpept-like"/>
</dbReference>
<keyword evidence="1 4" id="KW-0378">Hydrolase</keyword>
<dbReference type="GO" id="GO:0016787">
    <property type="term" value="F:hydrolase activity"/>
    <property type="evidence" value="ECO:0007669"/>
    <property type="project" value="UniProtKB-KW"/>
</dbReference>
<gene>
    <name evidence="5" type="ORF">D7318_13150</name>
    <name evidence="4" type="ORF">D7319_12195</name>
</gene>
<feature type="compositionally biased region" description="Basic and acidic residues" evidence="2">
    <location>
        <begin position="374"/>
        <end position="383"/>
    </location>
</feature>
<accession>A0A3A9WUJ5</accession>
<comment type="caution">
    <text evidence="4">The sequence shown here is derived from an EMBL/GenBank/DDBJ whole genome shotgun (WGS) entry which is preliminary data.</text>
</comment>
<evidence type="ECO:0000256" key="2">
    <source>
        <dbReference type="SAM" id="MobiDB-lite"/>
    </source>
</evidence>